<dbReference type="Proteomes" id="UP000315037">
    <property type="component" value="Unassembled WGS sequence"/>
</dbReference>
<dbReference type="AlphaFoldDB" id="A0A506UQT6"/>
<evidence type="ECO:0000313" key="3">
    <source>
        <dbReference type="Proteomes" id="UP000315037"/>
    </source>
</evidence>
<gene>
    <name evidence="2" type="ORF">E3202_01730</name>
</gene>
<dbReference type="EMBL" id="SORZ01000001">
    <property type="protein sequence ID" value="TPW35700.1"/>
    <property type="molecule type" value="Genomic_DNA"/>
</dbReference>
<dbReference type="RefSeq" id="WP_165600163.1">
    <property type="nucleotide sequence ID" value="NZ_SORZ01000001.1"/>
</dbReference>
<feature type="region of interest" description="Disordered" evidence="1">
    <location>
        <begin position="1"/>
        <end position="26"/>
    </location>
</feature>
<protein>
    <submittedName>
        <fullName evidence="2">Uncharacterized protein</fullName>
    </submittedName>
</protein>
<accession>A0A506UQT6</accession>
<keyword evidence="3" id="KW-1185">Reference proteome</keyword>
<evidence type="ECO:0000313" key="2">
    <source>
        <dbReference type="EMBL" id="TPW35700.1"/>
    </source>
</evidence>
<organism evidence="2 3">
    <name type="scientific">Oecophyllibacter saccharovorans</name>
    <dbReference type="NCBI Taxonomy" id="2558360"/>
    <lineage>
        <taxon>Bacteria</taxon>
        <taxon>Pseudomonadati</taxon>
        <taxon>Pseudomonadota</taxon>
        <taxon>Alphaproteobacteria</taxon>
        <taxon>Acetobacterales</taxon>
        <taxon>Acetobacteraceae</taxon>
        <taxon>Oecophyllibacter</taxon>
    </lineage>
</organism>
<sequence>MEDISVAKKTGKGKVAGRGVSAGRKSPEKLLEGSSLLFLRDACATTCFSKYVAGFTSRMLEHV</sequence>
<name>A0A506UQT6_9PROT</name>
<comment type="caution">
    <text evidence="2">The sequence shown here is derived from an EMBL/GenBank/DDBJ whole genome shotgun (WGS) entry which is preliminary data.</text>
</comment>
<evidence type="ECO:0000256" key="1">
    <source>
        <dbReference type="SAM" id="MobiDB-lite"/>
    </source>
</evidence>
<reference evidence="2 3" key="1">
    <citation type="submission" date="2019-03" db="EMBL/GenBank/DDBJ databases">
        <title>The complete genome sequence of Neokomagataea sp. Jb2 NBRC113641.</title>
        <authorList>
            <person name="Chua K.-O."/>
            <person name="Chan K.-G."/>
            <person name="See-Too W.-S."/>
        </authorList>
    </citation>
    <scope>NUCLEOTIDE SEQUENCE [LARGE SCALE GENOMIC DNA]</scope>
    <source>
        <strain evidence="2 3">Jb2</strain>
    </source>
</reference>
<proteinExistence type="predicted"/>